<comment type="caution">
    <text evidence="3">The sequence shown here is derived from an EMBL/GenBank/DDBJ whole genome shotgun (WGS) entry which is preliminary data.</text>
</comment>
<dbReference type="PANTHER" id="PTHR11439">
    <property type="entry name" value="GAG-POL-RELATED RETROTRANSPOSON"/>
    <property type="match status" value="1"/>
</dbReference>
<dbReference type="Gene3D" id="3.30.420.10">
    <property type="entry name" value="Ribonuclease H-like superfamily/Ribonuclease H"/>
    <property type="match status" value="1"/>
</dbReference>
<dbReference type="SUPFAM" id="SSF53098">
    <property type="entry name" value="Ribonuclease H-like"/>
    <property type="match status" value="1"/>
</dbReference>
<feature type="region of interest" description="Disordered" evidence="1">
    <location>
        <begin position="360"/>
        <end position="397"/>
    </location>
</feature>
<dbReference type="InterPro" id="IPR013103">
    <property type="entry name" value="RVT_2"/>
</dbReference>
<evidence type="ECO:0000313" key="3">
    <source>
        <dbReference type="EMBL" id="CAE7169974.1"/>
    </source>
</evidence>
<evidence type="ECO:0000313" key="4">
    <source>
        <dbReference type="Proteomes" id="UP000649617"/>
    </source>
</evidence>
<dbReference type="PANTHER" id="PTHR11439:SF483">
    <property type="entry name" value="PEPTIDE SYNTHASE GLIP-LIKE, PUTATIVE (AFU_ORTHOLOGUE AFUA_3G12920)-RELATED"/>
    <property type="match status" value="1"/>
</dbReference>
<feature type="non-terminal residue" evidence="3">
    <location>
        <position position="1"/>
    </location>
</feature>
<organism evidence="3 4">
    <name type="scientific">Symbiodinium pilosum</name>
    <name type="common">Dinoflagellate</name>
    <dbReference type="NCBI Taxonomy" id="2952"/>
    <lineage>
        <taxon>Eukaryota</taxon>
        <taxon>Sar</taxon>
        <taxon>Alveolata</taxon>
        <taxon>Dinophyceae</taxon>
        <taxon>Suessiales</taxon>
        <taxon>Symbiodiniaceae</taxon>
        <taxon>Symbiodinium</taxon>
    </lineage>
</organism>
<reference evidence="3" key="1">
    <citation type="submission" date="2021-02" db="EMBL/GenBank/DDBJ databases">
        <authorList>
            <person name="Dougan E. K."/>
            <person name="Rhodes N."/>
            <person name="Thang M."/>
            <person name="Chan C."/>
        </authorList>
    </citation>
    <scope>NUCLEOTIDE SEQUENCE</scope>
</reference>
<dbReference type="EMBL" id="CAJNIZ010000581">
    <property type="protein sequence ID" value="CAE7169974.1"/>
    <property type="molecule type" value="Genomic_DNA"/>
</dbReference>
<dbReference type="InterPro" id="IPR036361">
    <property type="entry name" value="SAP_dom_sf"/>
</dbReference>
<proteinExistence type="predicted"/>
<feature type="domain" description="SAP" evidence="2">
    <location>
        <begin position="2320"/>
        <end position="2354"/>
    </location>
</feature>
<feature type="compositionally biased region" description="Polar residues" evidence="1">
    <location>
        <begin position="2268"/>
        <end position="2279"/>
    </location>
</feature>
<feature type="compositionally biased region" description="Acidic residues" evidence="1">
    <location>
        <begin position="952"/>
        <end position="968"/>
    </location>
</feature>
<feature type="region of interest" description="Disordered" evidence="1">
    <location>
        <begin position="306"/>
        <end position="344"/>
    </location>
</feature>
<accession>A0A812ISF3</accession>
<dbReference type="Pfam" id="PF07727">
    <property type="entry name" value="RVT_2"/>
    <property type="match status" value="1"/>
</dbReference>
<sequence length="2412" mass="268289">EPLHLLVQGMRQLQQAYIGKSDAKDSELKGTVEVPEMPDTGPEASVAFADWLYEVEQAIGSLSDKASTWFSACLEVARQAYAEYTLASPLNRLAMKPVIPDTLKEEKWARLERKVMTLLLGSMKKPAKEDAVTHRILDVPSLLFRLHVLYQPGGVSERAAVLKHLEGKPIGEDVHECVAALRKWRRYLERAEAMHVSVPDSSILLRALETMIKKVLQAHPEVKFRIDLTKNELQLQGRPTLEAVLRFYTHVLAELQMIAPVAADTAAPSIKAIGTGQSGGTGGQESTLLGVWKYCSSAHRRNECPVVASKNGRSGKPQSKPDNRPASSSASVTLHSEVSDGSPVRRQQAILESIQAVQQAVEGASSTPSQSTPLQPVNPQPSGSAAPSATQNPTESDVKELLKEANAMLSKLTKLQALEVKTNQSLGELSAAIKAAGLDSEDGFALLDSGASHAFKKAAPGDVEQASPVRVELAGGQYVTLKQNRAGTLLAAADDPSAANATPILPLGALVQELGCDLTWTRKGGLKVVHPQFGVLRTFVKGNHPMLVETQALEIISQLEDLQLRALETQTAETFVRTLDVEETKSWDFMLSKFVATGSRECMLEALSSEQSPLGVLSQDVLSLAAVHVGLDDRQGWKYLKALPLNRSMRKALMTRRWIVRLYRREGEADLQVSNSENAVTVDCNVARSKRFSLKGDSAMYKALVWAAARGQVEGVFGSPPVNDGSELLAKQLLLWMIARQGAVMHGSFPPYLLLGSTPASSLWKSNMWDVFRREYHVPMMHVETPEDGSNYLIATNLAMRGGLLAPDGVGAPEGLTTKAWPNVWRLPFQYAFGVAVDRWRLRPEEMFLGYMLHKLDSDAPWSDKDLRYWRRHVANGHVPFDRRCKTCIQTAATGRAHRRIIAPSCYTLSLDVCGPFRKKGEYGGSKGFRYALIGTYLMPKLSVYKDVPIPEEPEISSDAEGQEDFLDEQGPADPPLDPEDQEDLEKSNKRFQALYKEVGDTMEYQTLHYAVPLKTRLTPEIEDAVKHVYLQLRSEGLPVTRVHSDRARELRGSRLRAWLLHRDVLPTTGEAQAPQTNGRAEAGVKRAKVRTKTLLRAAGLDTSCWPFAMAFAAFQQRECALGRDRALIPFGSPVLVKNKVYGTGGHFDLDERWQGGVYVGPSHELRQGHVVRFPTGEFSYAFTEGDWKEDIMKQQVFGQMKKDQLFGFLVGMDRVSWRIRALRPLSDPERRAEELAESYLKAGIMSTGLVMQLFETLEEVQQLFSRAKRRKPRGKATSWATGAFTHGGVSGLRDGAKRLPNVSKFLAKFAREVMGAEQFATIVVQRNGGGQVHCDSHNFPGSRNWLCPLTSFEGGGLWAQLENEESLKEGEEVVVKEVKPGYELKGKIVKTVKGRAFSLDPRRWHEVQPHEGERVMIIAYTPRLSNLDPGHAAYLKDLGFRPFGEEETVCEVACRDALEGDCASSLLVLNETHYQLLEDLQERSRSLRFLMEEEHMLAEDLRQAGKLVEEESERVQQSIEGMLKQASSRLSRQDRAMLKVCLRAASESMEPDYEQLLESLEGDLQVVHTVPLSQVKLVVDRWHAAIRKELDNLFDGGTLVEISREEARRLERQGLLRLVPSKGVHTLKPPGPKDVKYKRKYRLVLCGNFAAPEEQFGSLYAGGASAETFRTVLAIAAHRGWWGATADISGAFLLAPWPEDLHKYAVVPPRLLTDNGYISEDAFLLVLRPLYGLRESPAIWAAYRSSRLSQARILYGSKYLVLRVSAVDPELWFIFFENEEGLEGCIITYVDDLFYVSRTEIVTAVHAWVLEEWPCSALEWASASGGTRYLGMEVFQRASGVFEIHQKGYILDLLRAHGLQDAPGTLLPCPKEWVMDDVSSEPEDFSEADLRFGQRMVGEQLWLTMRCRPDLQFVVGHMAQWVARHPKRVARIARRVLSYLASTMELKLVLGDNGGKVNTHSSSSSNTSHKQPKEVSLVGYSDSSFAPYGDRSYGASVITINGAPVAWKSGKQSLITLSTMESELLEATTAAVLLESVGVLLDEIIGYRVHRLLRVDNSAATAMLLGGAGSWRTRHLKVRSGYLREQVARGFMQVEYTEGRFQLADLATKMHPRARLLDLLSQWGFEGMTPEDVCLKLARAVALRCIMVALERLPQAAGSEPEEETKAPLPSSGVDELLMVSGVVALLAVFVWELVKWCVRCFKKAAKKESKLRRLRELARLTAELEIERLEERHQTTPPEVQEVQGAVQTALAGHGNVTPHRHVRSGPQTMESPQMPSSVGVPQEPQPRSSPGGFSSASSVGDDTIGSLDRERLCRDVLSLMTCEELKAGLRAEGLTVSGLKPELVARLAIRLVPQEHFEVPGRTLPTDRQIKYVLLLWKHKRLQMKCQLRWCDLVNRENISNWIRLWKDS</sequence>
<gene>
    <name evidence="3" type="primary">RE1</name>
    <name evidence="3" type="ORF">SPIL2461_LOCUS684</name>
</gene>
<evidence type="ECO:0000259" key="2">
    <source>
        <dbReference type="PROSITE" id="PS50800"/>
    </source>
</evidence>
<feature type="compositionally biased region" description="Polar residues" evidence="1">
    <location>
        <begin position="380"/>
        <end position="395"/>
    </location>
</feature>
<name>A0A812ISF3_SYMPI</name>
<feature type="compositionally biased region" description="Polar residues" evidence="1">
    <location>
        <begin position="325"/>
        <end position="336"/>
    </location>
</feature>
<dbReference type="GO" id="GO:0005737">
    <property type="term" value="C:cytoplasm"/>
    <property type="evidence" value="ECO:0007669"/>
    <property type="project" value="UniProtKB-ARBA"/>
</dbReference>
<dbReference type="InterPro" id="IPR036397">
    <property type="entry name" value="RNaseH_sf"/>
</dbReference>
<dbReference type="SMART" id="SM00513">
    <property type="entry name" value="SAP"/>
    <property type="match status" value="1"/>
</dbReference>
<feature type="compositionally biased region" description="Low complexity" evidence="1">
    <location>
        <begin position="365"/>
        <end position="375"/>
    </location>
</feature>
<dbReference type="Pfam" id="PF02037">
    <property type="entry name" value="SAP"/>
    <property type="match status" value="1"/>
</dbReference>
<feature type="region of interest" description="Disordered" evidence="1">
    <location>
        <begin position="952"/>
        <end position="986"/>
    </location>
</feature>
<dbReference type="Proteomes" id="UP000649617">
    <property type="component" value="Unassembled WGS sequence"/>
</dbReference>
<dbReference type="InterPro" id="IPR012337">
    <property type="entry name" value="RNaseH-like_sf"/>
</dbReference>
<dbReference type="Gene3D" id="1.10.720.30">
    <property type="entry name" value="SAP domain"/>
    <property type="match status" value="1"/>
</dbReference>
<evidence type="ECO:0000256" key="1">
    <source>
        <dbReference type="SAM" id="MobiDB-lite"/>
    </source>
</evidence>
<feature type="compositionally biased region" description="Low complexity" evidence="1">
    <location>
        <begin position="2291"/>
        <end position="2303"/>
    </location>
</feature>
<dbReference type="PROSITE" id="PS50800">
    <property type="entry name" value="SAP"/>
    <property type="match status" value="1"/>
</dbReference>
<protein>
    <submittedName>
        <fullName evidence="3">RE1 protein</fullName>
    </submittedName>
</protein>
<keyword evidence="4" id="KW-1185">Reference proteome</keyword>
<dbReference type="GO" id="GO:0003676">
    <property type="term" value="F:nucleic acid binding"/>
    <property type="evidence" value="ECO:0007669"/>
    <property type="project" value="InterPro"/>
</dbReference>
<feature type="region of interest" description="Disordered" evidence="1">
    <location>
        <begin position="2255"/>
        <end position="2305"/>
    </location>
</feature>
<dbReference type="CDD" id="cd09272">
    <property type="entry name" value="RNase_HI_RT_Ty1"/>
    <property type="match status" value="1"/>
</dbReference>
<dbReference type="OrthoDB" id="426747at2759"/>
<dbReference type="InterPro" id="IPR003034">
    <property type="entry name" value="SAP_dom"/>
</dbReference>